<reference evidence="3 4" key="1">
    <citation type="journal article" date="2014" name="PLoS Genet.">
        <title>The Genome of Spironucleus salmonicida Highlights a Fish Pathogen Adapted to Fluctuating Environments.</title>
        <authorList>
            <person name="Xu F."/>
            <person name="Jerlstrom-Hultqvist J."/>
            <person name="Einarsson E."/>
            <person name="Astvaldsson A."/>
            <person name="Svard S.G."/>
            <person name="Andersson J.O."/>
        </authorList>
    </citation>
    <scope>NUCLEOTIDE SEQUENCE</scope>
    <source>
        <strain evidence="4">ATCC 50377</strain>
    </source>
</reference>
<dbReference type="GO" id="GO:0046540">
    <property type="term" value="C:U4/U6 x U5 tri-snRNP complex"/>
    <property type="evidence" value="ECO:0007669"/>
    <property type="project" value="InterPro"/>
</dbReference>
<dbReference type="Pfam" id="PF02966">
    <property type="entry name" value="DIM1"/>
    <property type="match status" value="1"/>
</dbReference>
<dbReference type="SMART" id="SM01410">
    <property type="entry name" value="DIM1"/>
    <property type="match status" value="1"/>
</dbReference>
<protein>
    <submittedName>
        <fullName evidence="3">Mitosis protein DIM1 domain-containing protein</fullName>
    </submittedName>
</protein>
<comment type="subcellular location">
    <subcellularLocation>
        <location evidence="1">Nucleus</location>
    </subcellularLocation>
</comment>
<evidence type="ECO:0000256" key="2">
    <source>
        <dbReference type="ARBA" id="ARBA00023242"/>
    </source>
</evidence>
<evidence type="ECO:0000256" key="1">
    <source>
        <dbReference type="ARBA" id="ARBA00004123"/>
    </source>
</evidence>
<sequence length="124" mass="14863">MNYLNSAFATDSAIIHEKQRLVLILFTRDYQQSSLYKNFQTAQIPLRNYAIFYVVNLAEVPDFTHLYELSRDAIMFFYKKRPVKSRYGFKVTRPLESSDFEHEIISTYLSCKRREKQKQQKVTF</sequence>
<evidence type="ECO:0000313" key="4">
    <source>
        <dbReference type="EMBL" id="KAH0577468.1"/>
    </source>
</evidence>
<dbReference type="OrthoDB" id="147752at2759"/>
<name>V6LIH2_9EUKA</name>
<organism evidence="3">
    <name type="scientific">Spironucleus salmonicida</name>
    <dbReference type="NCBI Taxonomy" id="348837"/>
    <lineage>
        <taxon>Eukaryota</taxon>
        <taxon>Metamonada</taxon>
        <taxon>Diplomonadida</taxon>
        <taxon>Hexamitidae</taxon>
        <taxon>Hexamitinae</taxon>
        <taxon>Spironucleus</taxon>
    </lineage>
</organism>
<dbReference type="EMBL" id="KI546135">
    <property type="protein sequence ID" value="EST43511.1"/>
    <property type="molecule type" value="Genomic_DNA"/>
</dbReference>
<dbReference type="RefSeq" id="XP_067768241.1">
    <property type="nucleotide sequence ID" value="XM_067904759.1"/>
</dbReference>
<dbReference type="InterPro" id="IPR004123">
    <property type="entry name" value="Dim1"/>
</dbReference>
<dbReference type="Proteomes" id="UP000018208">
    <property type="component" value="Unassembled WGS sequence"/>
</dbReference>
<dbReference type="EMBL" id="AUWU02000001">
    <property type="protein sequence ID" value="KAH0577468.1"/>
    <property type="molecule type" value="Genomic_DNA"/>
</dbReference>
<dbReference type="AlphaFoldDB" id="V6LIH2"/>
<dbReference type="GeneID" id="94294844"/>
<dbReference type="PANTHER" id="PTHR12052">
    <property type="entry name" value="THIOREDOXIN-LIKE PROTEN 4A, 4B"/>
    <property type="match status" value="1"/>
</dbReference>
<evidence type="ECO:0000313" key="5">
    <source>
        <dbReference type="Proteomes" id="UP000018208"/>
    </source>
</evidence>
<dbReference type="GO" id="GO:0000398">
    <property type="term" value="P:mRNA splicing, via spliceosome"/>
    <property type="evidence" value="ECO:0007669"/>
    <property type="project" value="InterPro"/>
</dbReference>
<dbReference type="Gene3D" id="3.40.30.10">
    <property type="entry name" value="Glutaredoxin"/>
    <property type="match status" value="1"/>
</dbReference>
<evidence type="ECO:0000313" key="3">
    <source>
        <dbReference type="EMBL" id="EST43511.1"/>
    </source>
</evidence>
<keyword evidence="5" id="KW-1185">Reference proteome</keyword>
<keyword evidence="2" id="KW-0539">Nucleus</keyword>
<dbReference type="KEGG" id="ssao:94294844"/>
<dbReference type="PANTHER" id="PTHR12052:SF5">
    <property type="entry name" value="THIOREDOXIN-LIKE PROTEIN 4A"/>
    <property type="match status" value="1"/>
</dbReference>
<dbReference type="VEuPathDB" id="GiardiaDB:SS50377_20821"/>
<proteinExistence type="predicted"/>
<dbReference type="GO" id="GO:0005682">
    <property type="term" value="C:U5 snRNP"/>
    <property type="evidence" value="ECO:0007669"/>
    <property type="project" value="TreeGrafter"/>
</dbReference>
<dbReference type="GO" id="GO:0005681">
    <property type="term" value="C:spliceosomal complex"/>
    <property type="evidence" value="ECO:0007669"/>
    <property type="project" value="TreeGrafter"/>
</dbReference>
<reference evidence="4" key="2">
    <citation type="submission" date="2020-12" db="EMBL/GenBank/DDBJ databases">
        <title>New Spironucleus salmonicida genome in near-complete chromosomes.</title>
        <authorList>
            <person name="Xu F."/>
            <person name="Kurt Z."/>
            <person name="Jimenez-Gonzalez A."/>
            <person name="Astvaldsson A."/>
            <person name="Andersson J.O."/>
            <person name="Svard S.G."/>
        </authorList>
    </citation>
    <scope>NUCLEOTIDE SEQUENCE</scope>
    <source>
        <strain evidence="4">ATCC 50377</strain>
    </source>
</reference>
<accession>V6LIH2</accession>
<gene>
    <name evidence="4" type="ORF">SS50377_20821</name>
    <name evidence="3" type="ORF">SS50377_ja019</name>
</gene>